<dbReference type="AlphaFoldDB" id="A0A2K8T484"/>
<dbReference type="KEGG" id="nfl:COO91_08558"/>
<reference evidence="1 2" key="1">
    <citation type="submission" date="2017-11" db="EMBL/GenBank/DDBJ databases">
        <title>Complete genome of a free-living desiccation-tolerant cyanobacterium and its photosynthetic adaptation to extreme terrestrial habitat.</title>
        <authorList>
            <person name="Shang J."/>
        </authorList>
    </citation>
    <scope>NUCLEOTIDE SEQUENCE [LARGE SCALE GENOMIC DNA]</scope>
    <source>
        <strain evidence="1 2">CCNUN1</strain>
    </source>
</reference>
<protein>
    <submittedName>
        <fullName evidence="1">Uncharacterized protein</fullName>
    </submittedName>
</protein>
<dbReference type="Proteomes" id="UP000232003">
    <property type="component" value="Chromosome"/>
</dbReference>
<keyword evidence="2" id="KW-1185">Reference proteome</keyword>
<sequence>MPCGAIVPNHYYFQFPLIRLQIIIGDIELDIAEGADMNGTLVKLKSGQDMV</sequence>
<evidence type="ECO:0000313" key="2">
    <source>
        <dbReference type="Proteomes" id="UP000232003"/>
    </source>
</evidence>
<dbReference type="EMBL" id="CP024785">
    <property type="protein sequence ID" value="AUB42430.1"/>
    <property type="molecule type" value="Genomic_DNA"/>
</dbReference>
<organism evidence="1 2">
    <name type="scientific">Nostoc flagelliforme CCNUN1</name>
    <dbReference type="NCBI Taxonomy" id="2038116"/>
    <lineage>
        <taxon>Bacteria</taxon>
        <taxon>Bacillati</taxon>
        <taxon>Cyanobacteriota</taxon>
        <taxon>Cyanophyceae</taxon>
        <taxon>Nostocales</taxon>
        <taxon>Nostocaceae</taxon>
        <taxon>Nostoc</taxon>
    </lineage>
</organism>
<gene>
    <name evidence="1" type="ORF">COO91_08558</name>
</gene>
<proteinExistence type="predicted"/>
<accession>A0A2K8T484</accession>
<name>A0A2K8T484_9NOSO</name>
<evidence type="ECO:0000313" key="1">
    <source>
        <dbReference type="EMBL" id="AUB42430.1"/>
    </source>
</evidence>